<evidence type="ECO:0000313" key="3">
    <source>
        <dbReference type="EMBL" id="OMD45468.1"/>
    </source>
</evidence>
<keyword evidence="4" id="KW-1185">Reference proteome</keyword>
<dbReference type="InterPro" id="IPR041419">
    <property type="entry name" value="TnsE_C"/>
</dbReference>
<accession>A0ABX3H5Z2</accession>
<gene>
    <name evidence="3" type="ORF">BSK51_29010</name>
</gene>
<organism evidence="3 4">
    <name type="scientific">Paenibacillus odorifer</name>
    <dbReference type="NCBI Taxonomy" id="189426"/>
    <lineage>
        <taxon>Bacteria</taxon>
        <taxon>Bacillati</taxon>
        <taxon>Bacillota</taxon>
        <taxon>Bacilli</taxon>
        <taxon>Bacillales</taxon>
        <taxon>Paenibacillaceae</taxon>
        <taxon>Paenibacillus</taxon>
    </lineage>
</organism>
<dbReference type="Pfam" id="PF18623">
    <property type="entry name" value="TnsE_C"/>
    <property type="match status" value="1"/>
</dbReference>
<evidence type="ECO:0000256" key="1">
    <source>
        <dbReference type="SAM" id="MobiDB-lite"/>
    </source>
</evidence>
<feature type="region of interest" description="Disordered" evidence="1">
    <location>
        <begin position="338"/>
        <end position="378"/>
    </location>
</feature>
<dbReference type="Proteomes" id="UP000187313">
    <property type="component" value="Unassembled WGS sequence"/>
</dbReference>
<protein>
    <recommendedName>
        <fullName evidence="2">TnsE C-terminal domain-containing protein</fullName>
    </recommendedName>
</protein>
<dbReference type="RefSeq" id="WP_076301012.1">
    <property type="nucleotide sequence ID" value="NZ_MPTD01000030.1"/>
</dbReference>
<dbReference type="EMBL" id="MPTD01000030">
    <property type="protein sequence ID" value="OMD45468.1"/>
    <property type="molecule type" value="Genomic_DNA"/>
</dbReference>
<name>A0ABX3H5Z2_9BACL</name>
<evidence type="ECO:0000313" key="4">
    <source>
        <dbReference type="Proteomes" id="UP000187313"/>
    </source>
</evidence>
<proteinExistence type="predicted"/>
<reference evidence="3 4" key="1">
    <citation type="submission" date="2016-10" db="EMBL/GenBank/DDBJ databases">
        <title>Paenibacillus species isolates.</title>
        <authorList>
            <person name="Beno S.M."/>
        </authorList>
    </citation>
    <scope>NUCLEOTIDE SEQUENCE [LARGE SCALE GENOMIC DNA]</scope>
    <source>
        <strain evidence="3 4">FSL R5-0923</strain>
    </source>
</reference>
<sequence length="536" mass="60854">MASLTLRPTLSGNQEAELFWFGSPHMDYHGNWKIKVAFRTATMSTEIVSYPWGTLPNLRIGQLYTDGKYDPVKPISGSPYHLSISNFNQGIVTNGFKLPKRLIDFGKNPELGLQNIIQFKADRLTYCIPVIEFIRAMFINSKNLAIQLLQPHGLELLVDRSEVNNETLYFDMSKRVPQRLATESNAQHMSWIYSDVRVRAMWDSVYQHIFSQAIKSSPQNPNAALKKGIPLNVDLPDLGPIEMYVRGEKVFDYILVKEIIGFSGFRHPHKNIIFWHPSKKQIETRNGDKHVRLTSKPDNDEYILNDDSKDAKEDTNQDVLEAPPTFMRFSNSPVVTTRKQNKKRSNTGSDIIVTTGRGGKNSGSLEEVSTQDSAVGGDTPPIDFQTLETIPVTEAFGLESFFEMVHVLKETMSAKINLSVLRTPHGKRFSTCPNGSRRTCAVVQVVSVTSTAYIIEVARPDNWSISTLILKPNQELSLKKIEQNIKLLLEGLVEKGGHWDQYVLDRCKGMEIEKVKHYRSDTNWDWANRLLHKSMI</sequence>
<comment type="caution">
    <text evidence="3">The sequence shown here is derived from an EMBL/GenBank/DDBJ whole genome shotgun (WGS) entry which is preliminary data.</text>
</comment>
<feature type="domain" description="TnsE C-terminal" evidence="2">
    <location>
        <begin position="399"/>
        <end position="523"/>
    </location>
</feature>
<feature type="compositionally biased region" description="Polar residues" evidence="1">
    <location>
        <begin position="362"/>
        <end position="373"/>
    </location>
</feature>
<evidence type="ECO:0000259" key="2">
    <source>
        <dbReference type="Pfam" id="PF18623"/>
    </source>
</evidence>